<dbReference type="GO" id="GO:0004104">
    <property type="term" value="F:cholinesterase activity"/>
    <property type="evidence" value="ECO:0007669"/>
    <property type="project" value="InterPro"/>
</dbReference>
<name>A0A1I0L4H9_9BACT</name>
<dbReference type="EMBL" id="FOIJ01000019">
    <property type="protein sequence ID" value="SEU34411.1"/>
    <property type="molecule type" value="Genomic_DNA"/>
</dbReference>
<feature type="domain" description="Carboxylesterase type B" evidence="5">
    <location>
        <begin position="10"/>
        <end position="465"/>
    </location>
</feature>
<dbReference type="AlphaFoldDB" id="A0A1I0L4H9"/>
<dbReference type="InterPro" id="IPR029058">
    <property type="entry name" value="AB_hydrolase_fold"/>
</dbReference>
<evidence type="ECO:0000256" key="3">
    <source>
        <dbReference type="PIRSR" id="PIRSR600997-1"/>
    </source>
</evidence>
<dbReference type="InterPro" id="IPR050309">
    <property type="entry name" value="Type-B_Carboxylest/Lipase"/>
</dbReference>
<dbReference type="PRINTS" id="PR00878">
    <property type="entry name" value="CHOLNESTRASE"/>
</dbReference>
<comment type="similarity">
    <text evidence="1 4">Belongs to the type-B carboxylesterase/lipase family.</text>
</comment>
<evidence type="ECO:0000259" key="5">
    <source>
        <dbReference type="Pfam" id="PF00135"/>
    </source>
</evidence>
<evidence type="ECO:0000256" key="4">
    <source>
        <dbReference type="RuleBase" id="RU361235"/>
    </source>
</evidence>
<dbReference type="Gene3D" id="3.40.50.1820">
    <property type="entry name" value="alpha/beta hydrolase"/>
    <property type="match status" value="1"/>
</dbReference>
<feature type="active site" description="Charge relay system" evidence="3">
    <location>
        <position position="412"/>
    </location>
</feature>
<dbReference type="ESTHER" id="9delt-a0a1i0l4h9">
    <property type="family name" value="Carb_B_Bacteria"/>
</dbReference>
<feature type="active site" description="Acyl-ester intermediate" evidence="3">
    <location>
        <position position="186"/>
    </location>
</feature>
<proteinExistence type="inferred from homology"/>
<feature type="active site" description="Charge relay system" evidence="3">
    <location>
        <position position="315"/>
    </location>
</feature>
<dbReference type="Pfam" id="PF00135">
    <property type="entry name" value="COesterase"/>
    <property type="match status" value="1"/>
</dbReference>
<keyword evidence="7" id="KW-1185">Reference proteome</keyword>
<dbReference type="Proteomes" id="UP000199181">
    <property type="component" value="Unassembled WGS sequence"/>
</dbReference>
<protein>
    <recommendedName>
        <fullName evidence="4">Carboxylic ester hydrolase</fullName>
        <ecNumber evidence="4">3.1.1.-</ecNumber>
    </recommendedName>
</protein>
<dbReference type="PROSITE" id="PS00122">
    <property type="entry name" value="CARBOXYLESTERASE_B_1"/>
    <property type="match status" value="1"/>
</dbReference>
<dbReference type="PANTHER" id="PTHR11559">
    <property type="entry name" value="CARBOXYLESTERASE"/>
    <property type="match status" value="1"/>
</dbReference>
<evidence type="ECO:0000256" key="2">
    <source>
        <dbReference type="ARBA" id="ARBA00022801"/>
    </source>
</evidence>
<dbReference type="EC" id="3.1.1.-" evidence="4"/>
<dbReference type="SUPFAM" id="SSF53474">
    <property type="entry name" value="alpha/beta-Hydrolases"/>
    <property type="match status" value="1"/>
</dbReference>
<organism evidence="6 7">
    <name type="scientific">Stigmatella erecta</name>
    <dbReference type="NCBI Taxonomy" id="83460"/>
    <lineage>
        <taxon>Bacteria</taxon>
        <taxon>Pseudomonadati</taxon>
        <taxon>Myxococcota</taxon>
        <taxon>Myxococcia</taxon>
        <taxon>Myxococcales</taxon>
        <taxon>Cystobacterineae</taxon>
        <taxon>Archangiaceae</taxon>
        <taxon>Stigmatella</taxon>
    </lineage>
</organism>
<sequence length="498" mass="51726">MPGRAAGVDVLTDDGPLRGSLESGLAVFKGIPYAAPPVGSLRWAPPVRPSPWTTPRLATQFGPACPQNRDLAPQDENCLFLNVWAHTEGTARAVLVWIHGGGFIEGAASEGWYDGAELARRENLIVVSVNYRLGVLGFLALPQLTAPDTGTGNWGLRDQIAALQWVRRNIAAFGGDPSRVMIAGESAGGASVAALLAAAPAQGLFHRAAVQSGTYRPVMAQEAAVGAFPSAYSVGLVTAVSLGCTHGDIATCLRSKTPAQVLGVQSRFSPVNELGFGLMPTLPVVDGVVLTGRPLARIHTGAGDVPVLMGSTGDELSFVMASLGVVGHPGDFGRYVDFMGASAKKEQLTALYQPALVGEVAAATALGTDVSFACPSLKLATARAARGSSPVYLYQFARAVPDGVLAPLGAVHGTDIVYLFGHFGQVGATPTALDLELSSRVQHAWGALARTGVPAPPAAWPSFTPGGPFLSWNIPDSREMNWRAGRCASLEALGLLPE</sequence>
<gene>
    <name evidence="6" type="ORF">SAMN05443639_11949</name>
</gene>
<reference evidence="7" key="1">
    <citation type="submission" date="2016-10" db="EMBL/GenBank/DDBJ databases">
        <authorList>
            <person name="Varghese N."/>
            <person name="Submissions S."/>
        </authorList>
    </citation>
    <scope>NUCLEOTIDE SEQUENCE [LARGE SCALE GENOMIC DNA]</scope>
    <source>
        <strain evidence="7">DSM 16858</strain>
    </source>
</reference>
<evidence type="ECO:0000256" key="1">
    <source>
        <dbReference type="ARBA" id="ARBA00005964"/>
    </source>
</evidence>
<dbReference type="InterPro" id="IPR002018">
    <property type="entry name" value="CarbesteraseB"/>
</dbReference>
<evidence type="ECO:0000313" key="6">
    <source>
        <dbReference type="EMBL" id="SEU34411.1"/>
    </source>
</evidence>
<dbReference type="RefSeq" id="WP_177233806.1">
    <property type="nucleotide sequence ID" value="NZ_FOIJ01000019.1"/>
</dbReference>
<evidence type="ECO:0000313" key="7">
    <source>
        <dbReference type="Proteomes" id="UP000199181"/>
    </source>
</evidence>
<accession>A0A1I0L4H9</accession>
<keyword evidence="2 4" id="KW-0378">Hydrolase</keyword>
<dbReference type="InterPro" id="IPR019826">
    <property type="entry name" value="Carboxylesterase_B_AS"/>
</dbReference>
<dbReference type="InterPro" id="IPR000997">
    <property type="entry name" value="Cholinesterase"/>
</dbReference>